<dbReference type="GeneID" id="80877718"/>
<dbReference type="AlphaFoldDB" id="A0AAE9WHY3"/>
<keyword evidence="1" id="KW-0812">Transmembrane</keyword>
<feature type="transmembrane region" description="Helical" evidence="1">
    <location>
        <begin position="101"/>
        <end position="120"/>
    </location>
</feature>
<keyword evidence="3" id="KW-1185">Reference proteome</keyword>
<proteinExistence type="predicted"/>
<reference evidence="2 3" key="1">
    <citation type="journal article" date="2023" name="G3 (Bethesda)">
        <title>A high-quality reference genome for the fission yeast Schizosaccharomyces osmophilus.</title>
        <authorList>
            <person name="Jia G.S."/>
            <person name="Zhang W.C."/>
            <person name="Liang Y."/>
            <person name="Liu X.H."/>
            <person name="Rhind N."/>
            <person name="Pidoux A."/>
            <person name="Brysch-Herzberg M."/>
            <person name="Du L.L."/>
        </authorList>
    </citation>
    <scope>NUCLEOTIDE SEQUENCE [LARGE SCALE GENOMIC DNA]</scope>
    <source>
        <strain evidence="2 3">CBS 15793</strain>
    </source>
</reference>
<keyword evidence="1" id="KW-1133">Transmembrane helix</keyword>
<protein>
    <submittedName>
        <fullName evidence="2">Uncharacterized protein</fullName>
    </submittedName>
</protein>
<sequence>MPLMVIKTLVPLNGNFCNHSLSYYGKSEYTMKVREPGLYCFLGYQKVDTTEEESGPLMYFQNKSGEDKYNKSRSQLFFLFSVISSFAGLYALIYWLYNVGLLNFSALLGLIWYFTCLVNTV</sequence>
<dbReference type="Proteomes" id="UP001212411">
    <property type="component" value="Chromosome 3"/>
</dbReference>
<feature type="transmembrane region" description="Helical" evidence="1">
    <location>
        <begin position="76"/>
        <end position="95"/>
    </location>
</feature>
<evidence type="ECO:0000256" key="1">
    <source>
        <dbReference type="SAM" id="Phobius"/>
    </source>
</evidence>
<name>A0AAE9WHY3_9SCHI</name>
<accession>A0AAE9WHY3</accession>
<dbReference type="KEGG" id="som:SOMG_04242"/>
<evidence type="ECO:0000313" key="3">
    <source>
        <dbReference type="Proteomes" id="UP001212411"/>
    </source>
</evidence>
<dbReference type="EMBL" id="CP115613">
    <property type="protein sequence ID" value="WBW75222.1"/>
    <property type="molecule type" value="Genomic_DNA"/>
</dbReference>
<gene>
    <name evidence="2" type="ORF">SOMG_04242</name>
</gene>
<evidence type="ECO:0000313" key="2">
    <source>
        <dbReference type="EMBL" id="WBW75222.1"/>
    </source>
</evidence>
<keyword evidence="1" id="KW-0472">Membrane</keyword>
<organism evidence="2 3">
    <name type="scientific">Schizosaccharomyces osmophilus</name>
    <dbReference type="NCBI Taxonomy" id="2545709"/>
    <lineage>
        <taxon>Eukaryota</taxon>
        <taxon>Fungi</taxon>
        <taxon>Dikarya</taxon>
        <taxon>Ascomycota</taxon>
        <taxon>Taphrinomycotina</taxon>
        <taxon>Schizosaccharomycetes</taxon>
        <taxon>Schizosaccharomycetales</taxon>
        <taxon>Schizosaccharomycetaceae</taxon>
        <taxon>Schizosaccharomyces</taxon>
    </lineage>
</organism>
<dbReference type="RefSeq" id="XP_056039465.1">
    <property type="nucleotide sequence ID" value="XM_056183029.1"/>
</dbReference>